<accession>A0A8S9P3Z7</accession>
<dbReference type="AlphaFoldDB" id="A0A8S9P3Z7"/>
<dbReference type="PROSITE" id="PS01095">
    <property type="entry name" value="GH18_1"/>
    <property type="match status" value="1"/>
</dbReference>
<gene>
    <name evidence="1" type="ORF">F2Q69_00003605</name>
</gene>
<sequence>MSTTLIPSMTTTARRRRFDLDVDSGRAISEWSLGFEVADNGIFVGEETTVVRWRSNHKLWLRTLDGINIDIEASETWQYDVSVLVNCTLTIDNKNVTILVQRALLYESMEKY</sequence>
<dbReference type="GO" id="GO:0005975">
    <property type="term" value="P:carbohydrate metabolic process"/>
    <property type="evidence" value="ECO:0007669"/>
    <property type="project" value="InterPro"/>
</dbReference>
<name>A0A8S9P3Z7_BRACR</name>
<dbReference type="InterPro" id="IPR001579">
    <property type="entry name" value="Glyco_hydro_18_chit_AS"/>
</dbReference>
<evidence type="ECO:0000313" key="1">
    <source>
        <dbReference type="EMBL" id="KAF3508961.1"/>
    </source>
</evidence>
<protein>
    <submittedName>
        <fullName evidence="1">Uncharacterized protein</fullName>
    </submittedName>
</protein>
<proteinExistence type="predicted"/>
<reference evidence="1" key="1">
    <citation type="submission" date="2019-12" db="EMBL/GenBank/DDBJ databases">
        <title>Genome sequencing and annotation of Brassica cretica.</title>
        <authorList>
            <person name="Studholme D.J."/>
            <person name="Sarris P."/>
        </authorList>
    </citation>
    <scope>NUCLEOTIDE SEQUENCE</scope>
    <source>
        <strain evidence="1">PFS-109/04</strain>
        <tissue evidence="1">Leaf</tissue>
    </source>
</reference>
<dbReference type="Proteomes" id="UP000712600">
    <property type="component" value="Unassembled WGS sequence"/>
</dbReference>
<dbReference type="EMBL" id="QGKX02001521">
    <property type="protein sequence ID" value="KAF3508961.1"/>
    <property type="molecule type" value="Genomic_DNA"/>
</dbReference>
<comment type="caution">
    <text evidence="1">The sequence shown here is derived from an EMBL/GenBank/DDBJ whole genome shotgun (WGS) entry which is preliminary data.</text>
</comment>
<dbReference type="GO" id="GO:0004553">
    <property type="term" value="F:hydrolase activity, hydrolyzing O-glycosyl compounds"/>
    <property type="evidence" value="ECO:0007669"/>
    <property type="project" value="InterPro"/>
</dbReference>
<evidence type="ECO:0000313" key="2">
    <source>
        <dbReference type="Proteomes" id="UP000712600"/>
    </source>
</evidence>
<organism evidence="1 2">
    <name type="scientific">Brassica cretica</name>
    <name type="common">Mustard</name>
    <dbReference type="NCBI Taxonomy" id="69181"/>
    <lineage>
        <taxon>Eukaryota</taxon>
        <taxon>Viridiplantae</taxon>
        <taxon>Streptophyta</taxon>
        <taxon>Embryophyta</taxon>
        <taxon>Tracheophyta</taxon>
        <taxon>Spermatophyta</taxon>
        <taxon>Magnoliopsida</taxon>
        <taxon>eudicotyledons</taxon>
        <taxon>Gunneridae</taxon>
        <taxon>Pentapetalae</taxon>
        <taxon>rosids</taxon>
        <taxon>malvids</taxon>
        <taxon>Brassicales</taxon>
        <taxon>Brassicaceae</taxon>
        <taxon>Brassiceae</taxon>
        <taxon>Brassica</taxon>
    </lineage>
</organism>